<comment type="caution">
    <text evidence="1">The sequence shown here is derived from an EMBL/GenBank/DDBJ whole genome shotgun (WGS) entry which is preliminary data.</text>
</comment>
<sequence>MFGYRPRKAFSLVMLADVPLEARSQSRRLHFFSVDLLCTWRDQACAVRMRDAFMNGFLLDIIDRLSTQKKQSRQAAVAYMSDNPKHKRMTAKRTMQAHLAWVIFILSGEYQCPPDSVRSELAFLFRRPDEARGEQQSTMK</sequence>
<keyword evidence="2" id="KW-1185">Reference proteome</keyword>
<reference evidence="2" key="1">
    <citation type="submission" date="2017-01" db="EMBL/GenBank/DDBJ databases">
        <title>Komagataeibacter sp. MSKU9 whole genome sequencing project.</title>
        <authorList>
            <person name="Matsutani M."/>
            <person name="Naloka K."/>
            <person name="Theeragool G."/>
            <person name="Yakushi T."/>
            <person name="Matsushita K."/>
        </authorList>
    </citation>
    <scope>NUCLEOTIDE SEQUENCE [LARGE SCALE GENOMIC DNA]</scope>
    <source>
        <strain evidence="2">MSKU9</strain>
    </source>
</reference>
<organism evidence="1 2">
    <name type="scientific">Komagataeibacter diospyri</name>
    <dbReference type="NCBI Taxonomy" id="1932662"/>
    <lineage>
        <taxon>Bacteria</taxon>
        <taxon>Pseudomonadati</taxon>
        <taxon>Pseudomonadota</taxon>
        <taxon>Alphaproteobacteria</taxon>
        <taxon>Acetobacterales</taxon>
        <taxon>Acetobacteraceae</taxon>
        <taxon>Komagataeibacter</taxon>
    </lineage>
</organism>
<dbReference type="EMBL" id="BDLU01000069">
    <property type="protein sequence ID" value="GCE85067.1"/>
    <property type="molecule type" value="Genomic_DNA"/>
</dbReference>
<gene>
    <name evidence="1" type="ORF">MSKU9_3208</name>
</gene>
<evidence type="ECO:0000313" key="2">
    <source>
        <dbReference type="Proteomes" id="UP000315095"/>
    </source>
</evidence>
<protein>
    <submittedName>
        <fullName evidence="1">Uncharacterized protein</fullName>
    </submittedName>
</protein>
<name>A0A4P5NXD3_9PROT</name>
<accession>A0A4P5NXD3</accession>
<dbReference type="Proteomes" id="UP000315095">
    <property type="component" value="Unassembled WGS sequence"/>
</dbReference>
<dbReference type="AlphaFoldDB" id="A0A4P5NXD3"/>
<accession>A0A4P5P7S5</accession>
<evidence type="ECO:0000313" key="1">
    <source>
        <dbReference type="EMBL" id="GCE85067.1"/>
    </source>
</evidence>
<proteinExistence type="predicted"/>